<keyword evidence="4 10" id="KW-0812">Transmembrane</keyword>
<comment type="similarity">
    <text evidence="2">Belongs to the G-protein coupled receptor 1 family.</text>
</comment>
<keyword evidence="5 10" id="KW-1133">Transmembrane helix</keyword>
<dbReference type="AlphaFoldDB" id="A0A8X6UUU6"/>
<feature type="transmembrane region" description="Helical" evidence="10">
    <location>
        <begin position="205"/>
        <end position="226"/>
    </location>
</feature>
<comment type="subcellular location">
    <subcellularLocation>
        <location evidence="1">Cell membrane</location>
        <topology evidence="1">Multi-pass membrane protein</topology>
    </subcellularLocation>
</comment>
<keyword evidence="8" id="KW-0675">Receptor</keyword>
<feature type="transmembrane region" description="Helical" evidence="10">
    <location>
        <begin position="80"/>
        <end position="100"/>
    </location>
</feature>
<dbReference type="EMBL" id="BMAW01132853">
    <property type="protein sequence ID" value="GFU45688.1"/>
    <property type="molecule type" value="Genomic_DNA"/>
</dbReference>
<dbReference type="Pfam" id="PF00001">
    <property type="entry name" value="7tm_1"/>
    <property type="match status" value="1"/>
</dbReference>
<evidence type="ECO:0000256" key="4">
    <source>
        <dbReference type="ARBA" id="ARBA00022692"/>
    </source>
</evidence>
<dbReference type="OrthoDB" id="10070371at2759"/>
<evidence type="ECO:0000256" key="10">
    <source>
        <dbReference type="SAM" id="Phobius"/>
    </source>
</evidence>
<name>A0A8X6UUU6_NEPPI</name>
<sequence length="616" mass="69950">MEKAIAQIPNESNEVKFTVTLVLNASFSWLERPTKNIIIYHLISCIILASLALTAVAINMCVLVAIVYSSSLKKVILNQLISVISAACVLDCAINVPFSLYCIKVSDWLLGVKVCTMNAVFVLLISFMITWSVCGMCVERWYSIFKRNNYRLSNVCKQVVAIATPIAISIVSLFPVVLGLIEVRLFPNRFMCSIAIKKEQCYRTIILLSFILPITLGLLALLSSLIKNFTKVRNISLQRGQLSYAELFFEESHLWNEWQNCKFVGIVTLLFFALELPFIISQILYASQSSEYSRHLHHNSMSNDSLPLIQMTSTIDKVYSWSKFSFSLIFPLVILILRKDIRRKFSSMVSFFRPNSSISSKKISESSNVQNESPDDFLVPLVWRRRRRLSSVTSLTTPIVFGKSKALNTQPQLLDFSAGMAKWKASYDESKSIQKLSQKRGTTFFDDAFEDEEEFTEFVMYEDGTEDEINFSEDLKKAMNVKEVAVQTNDKCFQNTTVSKISCNSSSHVGFKPSIEKQNSVEKRKYKNRNRRLSKSFTSNRSNSISSNCRNYLTYPKISSNTIIQSNIHPNVTTSDLLKALKVYRSRKCLAACEIIPRSTAELMDVTSESKNIVSL</sequence>
<dbReference type="PANTHER" id="PTHR24249">
    <property type="entry name" value="HISTAMINE RECEPTOR-RELATED G-PROTEIN COUPLED RECEPTOR"/>
    <property type="match status" value="1"/>
</dbReference>
<reference evidence="12" key="1">
    <citation type="submission" date="2020-08" db="EMBL/GenBank/DDBJ databases">
        <title>Multicomponent nature underlies the extraordinary mechanical properties of spider dragline silk.</title>
        <authorList>
            <person name="Kono N."/>
            <person name="Nakamura H."/>
            <person name="Mori M."/>
            <person name="Yoshida Y."/>
            <person name="Ohtoshi R."/>
            <person name="Malay A.D."/>
            <person name="Moran D.A.P."/>
            <person name="Tomita M."/>
            <person name="Numata K."/>
            <person name="Arakawa K."/>
        </authorList>
    </citation>
    <scope>NUCLEOTIDE SEQUENCE</scope>
</reference>
<proteinExistence type="inferred from homology"/>
<evidence type="ECO:0000256" key="7">
    <source>
        <dbReference type="ARBA" id="ARBA00023136"/>
    </source>
</evidence>
<evidence type="ECO:0000256" key="8">
    <source>
        <dbReference type="ARBA" id="ARBA00023170"/>
    </source>
</evidence>
<dbReference type="SUPFAM" id="SSF81321">
    <property type="entry name" value="Family A G protein-coupled receptor-like"/>
    <property type="match status" value="1"/>
</dbReference>
<dbReference type="GO" id="GO:0005886">
    <property type="term" value="C:plasma membrane"/>
    <property type="evidence" value="ECO:0007669"/>
    <property type="project" value="UniProtKB-SubCell"/>
</dbReference>
<dbReference type="PANTHER" id="PTHR24249:SF372">
    <property type="entry name" value="G-PROTEIN COUPLED RECEPTORS FAMILY 1 PROFILE DOMAIN-CONTAINING PROTEIN"/>
    <property type="match status" value="1"/>
</dbReference>
<protein>
    <submittedName>
        <fullName evidence="12">G_PROTEIN_RECEP_F1_2 domain-containing protein</fullName>
    </submittedName>
</protein>
<feature type="domain" description="G-protein coupled receptors family 1 profile" evidence="11">
    <location>
        <begin position="58"/>
        <end position="334"/>
    </location>
</feature>
<gene>
    <name evidence="12" type="primary">AVEN_150081_1</name>
    <name evidence="12" type="ORF">NPIL_482862</name>
</gene>
<feature type="transmembrane region" description="Helical" evidence="10">
    <location>
        <begin position="159"/>
        <end position="181"/>
    </location>
</feature>
<evidence type="ECO:0000313" key="13">
    <source>
        <dbReference type="Proteomes" id="UP000887013"/>
    </source>
</evidence>
<keyword evidence="6" id="KW-0297">G-protein coupled receptor</keyword>
<evidence type="ECO:0000256" key="5">
    <source>
        <dbReference type="ARBA" id="ARBA00022989"/>
    </source>
</evidence>
<feature type="transmembrane region" description="Helical" evidence="10">
    <location>
        <begin position="38"/>
        <end position="68"/>
    </location>
</feature>
<keyword evidence="7 10" id="KW-0472">Membrane</keyword>
<keyword evidence="3" id="KW-1003">Cell membrane</keyword>
<dbReference type="GO" id="GO:0004930">
    <property type="term" value="F:G protein-coupled receptor activity"/>
    <property type="evidence" value="ECO:0007669"/>
    <property type="project" value="UniProtKB-KW"/>
</dbReference>
<evidence type="ECO:0000256" key="1">
    <source>
        <dbReference type="ARBA" id="ARBA00004651"/>
    </source>
</evidence>
<keyword evidence="9" id="KW-0807">Transducer</keyword>
<dbReference type="CDD" id="cd00637">
    <property type="entry name" value="7tm_classA_rhodopsin-like"/>
    <property type="match status" value="1"/>
</dbReference>
<organism evidence="12 13">
    <name type="scientific">Nephila pilipes</name>
    <name type="common">Giant wood spider</name>
    <name type="synonym">Nephila maculata</name>
    <dbReference type="NCBI Taxonomy" id="299642"/>
    <lineage>
        <taxon>Eukaryota</taxon>
        <taxon>Metazoa</taxon>
        <taxon>Ecdysozoa</taxon>
        <taxon>Arthropoda</taxon>
        <taxon>Chelicerata</taxon>
        <taxon>Arachnida</taxon>
        <taxon>Araneae</taxon>
        <taxon>Araneomorphae</taxon>
        <taxon>Entelegynae</taxon>
        <taxon>Araneoidea</taxon>
        <taxon>Nephilidae</taxon>
        <taxon>Nephila</taxon>
    </lineage>
</organism>
<dbReference type="PROSITE" id="PS50262">
    <property type="entry name" value="G_PROTEIN_RECEP_F1_2"/>
    <property type="match status" value="1"/>
</dbReference>
<accession>A0A8X6UUU6</accession>
<feature type="transmembrane region" description="Helical" evidence="10">
    <location>
        <begin position="120"/>
        <end position="138"/>
    </location>
</feature>
<feature type="transmembrane region" description="Helical" evidence="10">
    <location>
        <begin position="318"/>
        <end position="337"/>
    </location>
</feature>
<evidence type="ECO:0000256" key="6">
    <source>
        <dbReference type="ARBA" id="ARBA00023040"/>
    </source>
</evidence>
<dbReference type="InterPro" id="IPR050569">
    <property type="entry name" value="TAAR"/>
</dbReference>
<evidence type="ECO:0000256" key="9">
    <source>
        <dbReference type="ARBA" id="ARBA00023224"/>
    </source>
</evidence>
<dbReference type="Proteomes" id="UP000887013">
    <property type="component" value="Unassembled WGS sequence"/>
</dbReference>
<evidence type="ECO:0000313" key="12">
    <source>
        <dbReference type="EMBL" id="GFU45688.1"/>
    </source>
</evidence>
<keyword evidence="13" id="KW-1185">Reference proteome</keyword>
<evidence type="ECO:0000256" key="2">
    <source>
        <dbReference type="ARBA" id="ARBA00010663"/>
    </source>
</evidence>
<dbReference type="InterPro" id="IPR017452">
    <property type="entry name" value="GPCR_Rhodpsn_7TM"/>
</dbReference>
<comment type="caution">
    <text evidence="12">The sequence shown here is derived from an EMBL/GenBank/DDBJ whole genome shotgun (WGS) entry which is preliminary data.</text>
</comment>
<feature type="transmembrane region" description="Helical" evidence="10">
    <location>
        <begin position="263"/>
        <end position="285"/>
    </location>
</feature>
<dbReference type="Gene3D" id="1.20.1070.10">
    <property type="entry name" value="Rhodopsin 7-helix transmembrane proteins"/>
    <property type="match status" value="1"/>
</dbReference>
<evidence type="ECO:0000256" key="3">
    <source>
        <dbReference type="ARBA" id="ARBA00022475"/>
    </source>
</evidence>
<evidence type="ECO:0000259" key="11">
    <source>
        <dbReference type="PROSITE" id="PS50262"/>
    </source>
</evidence>
<dbReference type="InterPro" id="IPR000276">
    <property type="entry name" value="GPCR_Rhodpsn"/>
</dbReference>